<dbReference type="NCBIfam" id="TIGR00460">
    <property type="entry name" value="fmt"/>
    <property type="match status" value="1"/>
</dbReference>
<evidence type="ECO:0000259" key="7">
    <source>
        <dbReference type="Pfam" id="PF02911"/>
    </source>
</evidence>
<dbReference type="PANTHER" id="PTHR11138:SF5">
    <property type="entry name" value="METHIONYL-TRNA FORMYLTRANSFERASE, MITOCHONDRIAL"/>
    <property type="match status" value="1"/>
</dbReference>
<reference evidence="9" key="1">
    <citation type="submission" date="2017-01" db="EMBL/GenBank/DDBJ databases">
        <authorList>
            <person name="Varghese N."/>
            <person name="Submissions S."/>
        </authorList>
    </citation>
    <scope>NUCLEOTIDE SEQUENCE [LARGE SCALE GENOMIC DNA]</scope>
    <source>
        <strain evidence="9">DSM 15366</strain>
    </source>
</reference>
<dbReference type="HAMAP" id="MF_00182">
    <property type="entry name" value="Formyl_trans"/>
    <property type="match status" value="1"/>
</dbReference>
<dbReference type="InterPro" id="IPR011034">
    <property type="entry name" value="Formyl_transferase-like_C_sf"/>
</dbReference>
<comment type="catalytic activity">
    <reaction evidence="5">
        <text>L-methionyl-tRNA(fMet) + (6R)-10-formyltetrahydrofolate = N-formyl-L-methionyl-tRNA(fMet) + (6S)-5,6,7,8-tetrahydrofolate + H(+)</text>
        <dbReference type="Rhea" id="RHEA:24380"/>
        <dbReference type="Rhea" id="RHEA-COMP:9952"/>
        <dbReference type="Rhea" id="RHEA-COMP:9953"/>
        <dbReference type="ChEBI" id="CHEBI:15378"/>
        <dbReference type="ChEBI" id="CHEBI:57453"/>
        <dbReference type="ChEBI" id="CHEBI:78530"/>
        <dbReference type="ChEBI" id="CHEBI:78844"/>
        <dbReference type="ChEBI" id="CHEBI:195366"/>
        <dbReference type="EC" id="2.1.2.9"/>
    </reaction>
</comment>
<evidence type="ECO:0000256" key="4">
    <source>
        <dbReference type="ARBA" id="ARBA00022917"/>
    </source>
</evidence>
<dbReference type="Pfam" id="PF02911">
    <property type="entry name" value="Formyl_trans_C"/>
    <property type="match status" value="1"/>
</dbReference>
<proteinExistence type="inferred from homology"/>
<gene>
    <name evidence="5" type="primary">fmt</name>
    <name evidence="8" type="ORF">SAMN05421797_10732</name>
</gene>
<dbReference type="InterPro" id="IPR044135">
    <property type="entry name" value="Met-tRNA-FMT_C"/>
</dbReference>
<evidence type="ECO:0000313" key="9">
    <source>
        <dbReference type="Proteomes" id="UP000186953"/>
    </source>
</evidence>
<dbReference type="Proteomes" id="UP000186953">
    <property type="component" value="Unassembled WGS sequence"/>
</dbReference>
<dbReference type="CDD" id="cd08646">
    <property type="entry name" value="FMT_core_Met-tRNA-FMT_N"/>
    <property type="match status" value="1"/>
</dbReference>
<dbReference type="InterPro" id="IPR002376">
    <property type="entry name" value="Formyl_transf_N"/>
</dbReference>
<evidence type="ECO:0000256" key="1">
    <source>
        <dbReference type="ARBA" id="ARBA00010699"/>
    </source>
</evidence>
<organism evidence="8 9">
    <name type="scientific">Maribacter ulvicola</name>
    <dbReference type="NCBI Taxonomy" id="228959"/>
    <lineage>
        <taxon>Bacteria</taxon>
        <taxon>Pseudomonadati</taxon>
        <taxon>Bacteroidota</taxon>
        <taxon>Flavobacteriia</taxon>
        <taxon>Flavobacteriales</taxon>
        <taxon>Flavobacteriaceae</taxon>
        <taxon>Maribacter</taxon>
    </lineage>
</organism>
<dbReference type="GO" id="GO:0004479">
    <property type="term" value="F:methionyl-tRNA formyltransferase activity"/>
    <property type="evidence" value="ECO:0007669"/>
    <property type="project" value="UniProtKB-UniRule"/>
</dbReference>
<comment type="function">
    <text evidence="5">Attaches a formyl group to the free amino group of methionyl-tRNA(fMet). The formyl group appears to play a dual role in the initiator identity of N-formylmethionyl-tRNA by promoting its recognition by IF2 and preventing the misappropriation of this tRNA by the elongation apparatus.</text>
</comment>
<dbReference type="GO" id="GO:0005829">
    <property type="term" value="C:cytosol"/>
    <property type="evidence" value="ECO:0007669"/>
    <property type="project" value="TreeGrafter"/>
</dbReference>
<evidence type="ECO:0000256" key="5">
    <source>
        <dbReference type="HAMAP-Rule" id="MF_00182"/>
    </source>
</evidence>
<dbReference type="InterPro" id="IPR036477">
    <property type="entry name" value="Formyl_transf_N_sf"/>
</dbReference>
<dbReference type="SUPFAM" id="SSF53328">
    <property type="entry name" value="Formyltransferase"/>
    <property type="match status" value="1"/>
</dbReference>
<dbReference type="Pfam" id="PF00551">
    <property type="entry name" value="Formyl_trans_N"/>
    <property type="match status" value="1"/>
</dbReference>
<evidence type="ECO:0000313" key="8">
    <source>
        <dbReference type="EMBL" id="SIR15056.1"/>
    </source>
</evidence>
<comment type="similarity">
    <text evidence="1 5">Belongs to the Fmt family.</text>
</comment>
<dbReference type="EMBL" id="FTMA01000007">
    <property type="protein sequence ID" value="SIR15056.1"/>
    <property type="molecule type" value="Genomic_DNA"/>
</dbReference>
<dbReference type="EC" id="2.1.2.9" evidence="2 5"/>
<keyword evidence="3 5" id="KW-0808">Transferase</keyword>
<dbReference type="SUPFAM" id="SSF50486">
    <property type="entry name" value="FMT C-terminal domain-like"/>
    <property type="match status" value="1"/>
</dbReference>
<keyword evidence="4 5" id="KW-0648">Protein biosynthesis</keyword>
<accession>A0A1N6YKJ1</accession>
<name>A0A1N6YKJ1_9FLAO</name>
<keyword evidence="9" id="KW-1185">Reference proteome</keyword>
<evidence type="ECO:0000256" key="3">
    <source>
        <dbReference type="ARBA" id="ARBA00022679"/>
    </source>
</evidence>
<dbReference type="RefSeq" id="WP_076549805.1">
    <property type="nucleotide sequence ID" value="NZ_FTMA01000007.1"/>
</dbReference>
<dbReference type="CDD" id="cd08704">
    <property type="entry name" value="Met_tRNA_FMT_C"/>
    <property type="match status" value="1"/>
</dbReference>
<dbReference type="AlphaFoldDB" id="A0A1N6YKJ1"/>
<dbReference type="InterPro" id="IPR041711">
    <property type="entry name" value="Met-tRNA-FMT_N"/>
</dbReference>
<evidence type="ECO:0000259" key="6">
    <source>
        <dbReference type="Pfam" id="PF00551"/>
    </source>
</evidence>
<protein>
    <recommendedName>
        <fullName evidence="2 5">Methionyl-tRNA formyltransferase</fullName>
        <ecNumber evidence="2 5">2.1.2.9</ecNumber>
    </recommendedName>
</protein>
<dbReference type="Gene3D" id="3.40.50.12230">
    <property type="match status" value="1"/>
</dbReference>
<feature type="binding site" evidence="5">
    <location>
        <begin position="111"/>
        <end position="114"/>
    </location>
    <ligand>
        <name>(6S)-5,6,7,8-tetrahydrofolate</name>
        <dbReference type="ChEBI" id="CHEBI:57453"/>
    </ligand>
</feature>
<evidence type="ECO:0000256" key="2">
    <source>
        <dbReference type="ARBA" id="ARBA00012261"/>
    </source>
</evidence>
<dbReference type="PANTHER" id="PTHR11138">
    <property type="entry name" value="METHIONYL-TRNA FORMYLTRANSFERASE"/>
    <property type="match status" value="1"/>
</dbReference>
<dbReference type="OrthoDB" id="9802815at2"/>
<dbReference type="STRING" id="228959.SAMN05421797_10732"/>
<dbReference type="InterPro" id="IPR005793">
    <property type="entry name" value="Formyl_trans_C"/>
</dbReference>
<sequence>MEALRIVFMGTPDFAVGILDTLVKKEYNIVGVITAPDRPAGRGRKLNESAVKKFAVKNDLKVLQPTNLKDPDFLATLKSLNANLQIVVAFRMLPKLVWDMPKYGTFNLHASLLPQYRGAAPINWAIINGETTTGVTTFFIDEKIDTGAIILQDQATIEKTDNAEDLHDRLMHLGAETVVKTVARIEEGNFETTKQSDSADLKDAHKLFKETCEIDWSAPAEDIYNFIRGLSPYPAAWTTLYNGDQTIIAKIYKANIEAANHNMPYGSLISTKKEMKVAVQGGYLNLDEIQLQGKKRMLVRDLLNGLNLKENAKMG</sequence>
<feature type="domain" description="Formyl transferase N-terminal" evidence="6">
    <location>
        <begin position="5"/>
        <end position="181"/>
    </location>
</feature>
<feature type="domain" description="Formyl transferase C-terminal" evidence="7">
    <location>
        <begin position="206"/>
        <end position="306"/>
    </location>
</feature>
<dbReference type="InterPro" id="IPR005794">
    <property type="entry name" value="Fmt"/>
</dbReference>